<feature type="transmembrane region" description="Helical" evidence="1">
    <location>
        <begin position="205"/>
        <end position="226"/>
    </location>
</feature>
<dbReference type="PANTHER" id="PTHR40465">
    <property type="entry name" value="CHROMOSOME 1, WHOLE GENOME SHOTGUN SEQUENCE"/>
    <property type="match status" value="1"/>
</dbReference>
<reference evidence="4" key="1">
    <citation type="submission" date="2024-04" db="EMBL/GenBank/DDBJ databases">
        <authorList>
            <person name="Shaw F."/>
            <person name="Minotto A."/>
        </authorList>
    </citation>
    <scope>NUCLEOTIDE SEQUENCE [LARGE SCALE GENOMIC DNA]</scope>
</reference>
<dbReference type="EMBL" id="OZ037946">
    <property type="protein sequence ID" value="CAL1704020.1"/>
    <property type="molecule type" value="Genomic_DNA"/>
</dbReference>
<organism evidence="3 4">
    <name type="scientific">Somion occarium</name>
    <dbReference type="NCBI Taxonomy" id="3059160"/>
    <lineage>
        <taxon>Eukaryota</taxon>
        <taxon>Fungi</taxon>
        <taxon>Dikarya</taxon>
        <taxon>Basidiomycota</taxon>
        <taxon>Agaricomycotina</taxon>
        <taxon>Agaricomycetes</taxon>
        <taxon>Polyporales</taxon>
        <taxon>Cerrenaceae</taxon>
        <taxon>Somion</taxon>
    </lineage>
</organism>
<feature type="transmembrane region" description="Helical" evidence="1">
    <location>
        <begin position="14"/>
        <end position="37"/>
    </location>
</feature>
<dbReference type="Proteomes" id="UP001497453">
    <property type="component" value="Chromosome 3"/>
</dbReference>
<sequence>MAEGPTIEELMSGFLIEICISLILYGITISQVYTYFLNYGQEDSSLLKGGVASVLALETIHTIFTIHMLYVYLITDFGQVAAIGTIVWSAGACVTTGMVIVAIAQGFYIRRIYVLSKQNIALTAITGFLLLLRVSFGLATSALTYKLGTWGVFRAKVGPLFTLSTGLALSAAVDLLIASILMYYLHKSRTGFKETDHMIHSLMGYAVNTGAITMLVSIAIVLTFVFLKESLLFAGLVQMSSKLYANSFLGTLNARQILRRKINTHKSSELSDRVRSNNAPTPMQRHIEIYQETSKVIDHDHIISTRSYQGELRVEEHELTDTHSGKFAPLA</sequence>
<feature type="transmembrane region" description="Helical" evidence="1">
    <location>
        <begin position="86"/>
        <end position="108"/>
    </location>
</feature>
<accession>A0ABP1D826</accession>
<evidence type="ECO:0000259" key="2">
    <source>
        <dbReference type="Pfam" id="PF20152"/>
    </source>
</evidence>
<keyword evidence="1" id="KW-1133">Transmembrane helix</keyword>
<keyword evidence="1" id="KW-0472">Membrane</keyword>
<evidence type="ECO:0000313" key="4">
    <source>
        <dbReference type="Proteomes" id="UP001497453"/>
    </source>
</evidence>
<feature type="transmembrane region" description="Helical" evidence="1">
    <location>
        <begin position="49"/>
        <end position="74"/>
    </location>
</feature>
<name>A0ABP1D826_9APHY</name>
<protein>
    <recommendedName>
        <fullName evidence="2">DUF6534 domain-containing protein</fullName>
    </recommendedName>
</protein>
<evidence type="ECO:0000256" key="1">
    <source>
        <dbReference type="SAM" id="Phobius"/>
    </source>
</evidence>
<feature type="transmembrane region" description="Helical" evidence="1">
    <location>
        <begin position="160"/>
        <end position="185"/>
    </location>
</feature>
<dbReference type="Pfam" id="PF20152">
    <property type="entry name" value="DUF6534"/>
    <property type="match status" value="1"/>
</dbReference>
<keyword evidence="4" id="KW-1185">Reference proteome</keyword>
<feature type="transmembrane region" description="Helical" evidence="1">
    <location>
        <begin position="120"/>
        <end position="140"/>
    </location>
</feature>
<dbReference type="PANTHER" id="PTHR40465:SF1">
    <property type="entry name" value="DUF6534 DOMAIN-CONTAINING PROTEIN"/>
    <property type="match status" value="1"/>
</dbReference>
<feature type="domain" description="DUF6534" evidence="2">
    <location>
        <begin position="170"/>
        <end position="256"/>
    </location>
</feature>
<evidence type="ECO:0000313" key="3">
    <source>
        <dbReference type="EMBL" id="CAL1704020.1"/>
    </source>
</evidence>
<proteinExistence type="predicted"/>
<gene>
    <name evidence="3" type="ORF">GFSPODELE1_LOCUS4815</name>
</gene>
<keyword evidence="1" id="KW-0812">Transmembrane</keyword>
<dbReference type="InterPro" id="IPR045339">
    <property type="entry name" value="DUF6534"/>
</dbReference>